<gene>
    <name evidence="1" type="ORF">NP493_197g02004</name>
</gene>
<sequence length="109" mass="12508">MIIQLSPSHVALHKGNTHSPLPQPCHNPQPATIQHKLPLLCTDTTHNPKDTCLQNLIFRGSPTDTCRDYHASKSLPFHRMTFPQTYFHRHTQRLQVTIVTHPERGCWVT</sequence>
<name>A0AAD9UEI9_RIDPI</name>
<reference evidence="1" key="1">
    <citation type="journal article" date="2023" name="Mol. Biol. Evol.">
        <title>Third-Generation Sequencing Reveals the Adaptive Role of the Epigenome in Three Deep-Sea Polychaetes.</title>
        <authorList>
            <person name="Perez M."/>
            <person name="Aroh O."/>
            <person name="Sun Y."/>
            <person name="Lan Y."/>
            <person name="Juniper S.K."/>
            <person name="Young C.R."/>
            <person name="Angers B."/>
            <person name="Qian P.Y."/>
        </authorList>
    </citation>
    <scope>NUCLEOTIDE SEQUENCE</scope>
    <source>
        <strain evidence="1">R07B-5</strain>
    </source>
</reference>
<evidence type="ECO:0000313" key="2">
    <source>
        <dbReference type="Proteomes" id="UP001209878"/>
    </source>
</evidence>
<organism evidence="1 2">
    <name type="scientific">Ridgeia piscesae</name>
    <name type="common">Tubeworm</name>
    <dbReference type="NCBI Taxonomy" id="27915"/>
    <lineage>
        <taxon>Eukaryota</taxon>
        <taxon>Metazoa</taxon>
        <taxon>Spiralia</taxon>
        <taxon>Lophotrochozoa</taxon>
        <taxon>Annelida</taxon>
        <taxon>Polychaeta</taxon>
        <taxon>Sedentaria</taxon>
        <taxon>Canalipalpata</taxon>
        <taxon>Sabellida</taxon>
        <taxon>Siboglinidae</taxon>
        <taxon>Ridgeia</taxon>
    </lineage>
</organism>
<keyword evidence="2" id="KW-1185">Reference proteome</keyword>
<proteinExistence type="predicted"/>
<accession>A0AAD9UEI9</accession>
<dbReference type="EMBL" id="JAODUO010000197">
    <property type="protein sequence ID" value="KAK2186528.1"/>
    <property type="molecule type" value="Genomic_DNA"/>
</dbReference>
<dbReference type="AlphaFoldDB" id="A0AAD9UEI9"/>
<protein>
    <submittedName>
        <fullName evidence="1">Uncharacterized protein</fullName>
    </submittedName>
</protein>
<evidence type="ECO:0000313" key="1">
    <source>
        <dbReference type="EMBL" id="KAK2186528.1"/>
    </source>
</evidence>
<dbReference type="Proteomes" id="UP001209878">
    <property type="component" value="Unassembled WGS sequence"/>
</dbReference>
<comment type="caution">
    <text evidence="1">The sequence shown here is derived from an EMBL/GenBank/DDBJ whole genome shotgun (WGS) entry which is preliminary data.</text>
</comment>